<dbReference type="PANTHER" id="PTHR31503">
    <property type="entry name" value="VACUOLAR CALCIUM ION TRANSPORTER"/>
    <property type="match status" value="1"/>
</dbReference>
<keyword evidence="11" id="KW-1185">Reference proteome</keyword>
<dbReference type="STRING" id="97359.A0A550CUJ7"/>
<feature type="transmembrane region" description="Helical" evidence="8">
    <location>
        <begin position="415"/>
        <end position="434"/>
    </location>
</feature>
<keyword evidence="6 8" id="KW-0472">Membrane</keyword>
<keyword evidence="2" id="KW-0813">Transport</keyword>
<evidence type="ECO:0000256" key="6">
    <source>
        <dbReference type="ARBA" id="ARBA00023136"/>
    </source>
</evidence>
<sequence>MSQDLSEKTNGTGPRHRVPSHADEEQGYGMGDVNSNSALVNQNNGYPPHQAEHPHHHRFEDNLEGWVRFKSRFLRKGKRKIGTVESLKNLAKSSWLNTFLVFIPIAWVTHFLEEGRSPVGIPHAVAFIFNFLSIIPLEALFDYGGEQMSFYVGKDFGDLIIISLNNVVEATLALILLSKCELRLLQSTIIGVIILHLLLIPGVSFIIGGARVVHQNLAPHHTELNHALLTVGVVCLLLPAAFFAALDRGEAASAAVGSAASSVNDESRRTFLQMSHGLAIILLVVYICSRVYLHNPPGDDNALRPSADAPAETKKEEQELEEDDPEMSQWITIVMLIVTIGIMAATAEWLVDSIEFVRESGGITEEWFGMILLPIISFSADGTVATAYFLRYLLRHFLGKPSTPTTLAKARTIDMAIQFVLFWMPFFVLIAWWSNRPLTLLFDFYEVAIILGSCFIVNYVTADSKTNWAEGTALLAFYLMIGLVTWFYTGQEELHALNACTSIVMAVAEGGEGGATAAE</sequence>
<accession>A0A550CUJ7</accession>
<feature type="transmembrane region" description="Helical" evidence="8">
    <location>
        <begin position="330"/>
        <end position="351"/>
    </location>
</feature>
<dbReference type="InterPro" id="IPR004837">
    <property type="entry name" value="NaCa_Exmemb"/>
</dbReference>
<keyword evidence="3 8" id="KW-0812">Transmembrane</keyword>
<name>A0A550CUJ7_9AGAR</name>
<protein>
    <recommendedName>
        <fullName evidence="9">Sodium/calcium exchanger membrane region domain-containing protein</fullName>
    </recommendedName>
</protein>
<evidence type="ECO:0000256" key="4">
    <source>
        <dbReference type="ARBA" id="ARBA00022989"/>
    </source>
</evidence>
<evidence type="ECO:0000256" key="1">
    <source>
        <dbReference type="ARBA" id="ARBA00004127"/>
    </source>
</evidence>
<comment type="caution">
    <text evidence="10">The sequence shown here is derived from an EMBL/GenBank/DDBJ whole genome shotgun (WGS) entry which is preliminary data.</text>
</comment>
<feature type="domain" description="Sodium/calcium exchanger membrane region" evidence="9">
    <location>
        <begin position="125"/>
        <end position="291"/>
    </location>
</feature>
<evidence type="ECO:0000256" key="5">
    <source>
        <dbReference type="ARBA" id="ARBA00023065"/>
    </source>
</evidence>
<evidence type="ECO:0000313" key="11">
    <source>
        <dbReference type="Proteomes" id="UP000320762"/>
    </source>
</evidence>
<dbReference type="InterPro" id="IPR004713">
    <property type="entry name" value="CaH_exchang"/>
</dbReference>
<evidence type="ECO:0000256" key="7">
    <source>
        <dbReference type="SAM" id="MobiDB-lite"/>
    </source>
</evidence>
<dbReference type="GO" id="GO:0000329">
    <property type="term" value="C:fungal-type vacuole membrane"/>
    <property type="evidence" value="ECO:0007669"/>
    <property type="project" value="TreeGrafter"/>
</dbReference>
<comment type="subcellular location">
    <subcellularLocation>
        <location evidence="1">Endomembrane system</location>
        <topology evidence="1">Multi-pass membrane protein</topology>
    </subcellularLocation>
</comment>
<feature type="transmembrane region" description="Helical" evidence="8">
    <location>
        <begin position="124"/>
        <end position="144"/>
    </location>
</feature>
<proteinExistence type="predicted"/>
<dbReference type="EMBL" id="VDMD01000002">
    <property type="protein sequence ID" value="TRM68459.1"/>
    <property type="molecule type" value="Genomic_DNA"/>
</dbReference>
<dbReference type="PANTHER" id="PTHR31503:SF20">
    <property type="entry name" value="CA(2+)_H(+) EXCHANGER, PUTATIVE (EUROFUNG)-RELATED"/>
    <property type="match status" value="1"/>
</dbReference>
<gene>
    <name evidence="10" type="ORF">BD626DRAFT_534501</name>
</gene>
<feature type="transmembrane region" description="Helical" evidence="8">
    <location>
        <begin position="472"/>
        <end position="489"/>
    </location>
</feature>
<feature type="transmembrane region" description="Helical" evidence="8">
    <location>
        <begin position="440"/>
        <end position="460"/>
    </location>
</feature>
<keyword evidence="5" id="KW-0406">Ion transport</keyword>
<evidence type="ECO:0000256" key="3">
    <source>
        <dbReference type="ARBA" id="ARBA00022692"/>
    </source>
</evidence>
<feature type="compositionally biased region" description="Polar residues" evidence="7">
    <location>
        <begin position="33"/>
        <end position="45"/>
    </location>
</feature>
<evidence type="ECO:0000256" key="8">
    <source>
        <dbReference type="SAM" id="Phobius"/>
    </source>
</evidence>
<dbReference type="GO" id="GO:0015369">
    <property type="term" value="F:calcium:proton antiporter activity"/>
    <property type="evidence" value="ECO:0007669"/>
    <property type="project" value="TreeGrafter"/>
</dbReference>
<dbReference type="Proteomes" id="UP000320762">
    <property type="component" value="Unassembled WGS sequence"/>
</dbReference>
<dbReference type="AlphaFoldDB" id="A0A550CUJ7"/>
<dbReference type="OrthoDB" id="1699231at2759"/>
<reference evidence="10 11" key="1">
    <citation type="journal article" date="2019" name="New Phytol.">
        <title>Comparative genomics reveals unique wood-decay strategies and fruiting body development in the Schizophyllaceae.</title>
        <authorList>
            <person name="Almasi E."/>
            <person name="Sahu N."/>
            <person name="Krizsan K."/>
            <person name="Balint B."/>
            <person name="Kovacs G.M."/>
            <person name="Kiss B."/>
            <person name="Cseklye J."/>
            <person name="Drula E."/>
            <person name="Henrissat B."/>
            <person name="Nagy I."/>
            <person name="Chovatia M."/>
            <person name="Adam C."/>
            <person name="LaButti K."/>
            <person name="Lipzen A."/>
            <person name="Riley R."/>
            <person name="Grigoriev I.V."/>
            <person name="Nagy L.G."/>
        </authorList>
    </citation>
    <scope>NUCLEOTIDE SEQUENCE [LARGE SCALE GENOMIC DNA]</scope>
    <source>
        <strain evidence="10 11">NL-1724</strain>
    </source>
</reference>
<feature type="compositionally biased region" description="Polar residues" evidence="7">
    <location>
        <begin position="1"/>
        <end position="12"/>
    </location>
</feature>
<evidence type="ECO:0000256" key="2">
    <source>
        <dbReference type="ARBA" id="ARBA00022448"/>
    </source>
</evidence>
<organism evidence="10 11">
    <name type="scientific">Schizophyllum amplum</name>
    <dbReference type="NCBI Taxonomy" id="97359"/>
    <lineage>
        <taxon>Eukaryota</taxon>
        <taxon>Fungi</taxon>
        <taxon>Dikarya</taxon>
        <taxon>Basidiomycota</taxon>
        <taxon>Agaricomycotina</taxon>
        <taxon>Agaricomycetes</taxon>
        <taxon>Agaricomycetidae</taxon>
        <taxon>Agaricales</taxon>
        <taxon>Schizophyllaceae</taxon>
        <taxon>Schizophyllum</taxon>
    </lineage>
</organism>
<dbReference type="GO" id="GO:0012505">
    <property type="term" value="C:endomembrane system"/>
    <property type="evidence" value="ECO:0007669"/>
    <property type="project" value="UniProtKB-SubCell"/>
</dbReference>
<keyword evidence="4 8" id="KW-1133">Transmembrane helix</keyword>
<feature type="transmembrane region" description="Helical" evidence="8">
    <location>
        <begin position="271"/>
        <end position="293"/>
    </location>
</feature>
<feature type="transmembrane region" description="Helical" evidence="8">
    <location>
        <begin position="156"/>
        <end position="177"/>
    </location>
</feature>
<feature type="domain" description="Sodium/calcium exchanger membrane region" evidence="9">
    <location>
        <begin position="333"/>
        <end position="483"/>
    </location>
</feature>
<feature type="region of interest" description="Disordered" evidence="7">
    <location>
        <begin position="299"/>
        <end position="325"/>
    </location>
</feature>
<feature type="transmembrane region" description="Helical" evidence="8">
    <location>
        <begin position="95"/>
        <end position="112"/>
    </location>
</feature>
<feature type="transmembrane region" description="Helical" evidence="8">
    <location>
        <begin position="189"/>
        <end position="212"/>
    </location>
</feature>
<dbReference type="Pfam" id="PF01699">
    <property type="entry name" value="Na_Ca_ex"/>
    <property type="match status" value="2"/>
</dbReference>
<evidence type="ECO:0000313" key="10">
    <source>
        <dbReference type="EMBL" id="TRM68459.1"/>
    </source>
</evidence>
<feature type="transmembrane region" description="Helical" evidence="8">
    <location>
        <begin position="224"/>
        <end position="246"/>
    </location>
</feature>
<evidence type="ECO:0000259" key="9">
    <source>
        <dbReference type="Pfam" id="PF01699"/>
    </source>
</evidence>
<feature type="region of interest" description="Disordered" evidence="7">
    <location>
        <begin position="1"/>
        <end position="57"/>
    </location>
</feature>
<dbReference type="GO" id="GO:0006874">
    <property type="term" value="P:intracellular calcium ion homeostasis"/>
    <property type="evidence" value="ECO:0007669"/>
    <property type="project" value="TreeGrafter"/>
</dbReference>